<proteinExistence type="predicted"/>
<organism evidence="1 2">
    <name type="scientific">Amborella trichopoda</name>
    <dbReference type="NCBI Taxonomy" id="13333"/>
    <lineage>
        <taxon>Eukaryota</taxon>
        <taxon>Viridiplantae</taxon>
        <taxon>Streptophyta</taxon>
        <taxon>Embryophyta</taxon>
        <taxon>Tracheophyta</taxon>
        <taxon>Spermatophyta</taxon>
        <taxon>Magnoliopsida</taxon>
        <taxon>Amborellales</taxon>
        <taxon>Amborellaceae</taxon>
        <taxon>Amborella</taxon>
    </lineage>
</organism>
<evidence type="ECO:0000313" key="1">
    <source>
        <dbReference type="EMBL" id="ERN16612.1"/>
    </source>
</evidence>
<name>U5D5B8_AMBTC</name>
<protein>
    <submittedName>
        <fullName evidence="1">Uncharacterized protein</fullName>
    </submittedName>
</protein>
<gene>
    <name evidence="1" type="ORF">AMTR_s00051p00034000</name>
</gene>
<sequence length="107" mass="12304">MVRATDEDAYLREMAPWIEEWRSRAAQVIGEEEEEGISMSQYEAKYRAILRDIATLTDHGEGVMGELRTAYLDEDRSSTGEVASLRAEHDSAVEERDLIVKDFEHIR</sequence>
<dbReference type="EMBL" id="KI392418">
    <property type="protein sequence ID" value="ERN16612.1"/>
    <property type="molecule type" value="Genomic_DNA"/>
</dbReference>
<evidence type="ECO:0000313" key="2">
    <source>
        <dbReference type="Proteomes" id="UP000017836"/>
    </source>
</evidence>
<dbReference type="Proteomes" id="UP000017836">
    <property type="component" value="Unassembled WGS sequence"/>
</dbReference>
<dbReference type="AlphaFoldDB" id="U5D5B8"/>
<reference evidence="2" key="1">
    <citation type="journal article" date="2013" name="Science">
        <title>The Amborella genome and the evolution of flowering plants.</title>
        <authorList>
            <consortium name="Amborella Genome Project"/>
        </authorList>
    </citation>
    <scope>NUCLEOTIDE SEQUENCE [LARGE SCALE GENOMIC DNA]</scope>
</reference>
<keyword evidence="2" id="KW-1185">Reference proteome</keyword>
<dbReference type="HOGENOM" id="CLU_108663_1_0_1"/>
<dbReference type="Gramene" id="ERN16612">
    <property type="protein sequence ID" value="ERN16612"/>
    <property type="gene ID" value="AMTR_s00051p00034000"/>
</dbReference>
<accession>U5D5B8</accession>